<protein>
    <submittedName>
        <fullName evidence="1">Minor tail protein Z</fullName>
    </submittedName>
</protein>
<name>A0A8S5N245_9CAUD</name>
<reference evidence="1" key="1">
    <citation type="journal article" date="2021" name="Proc. Natl. Acad. Sci. U.S.A.">
        <title>A Catalog of Tens of Thousands of Viruses from Human Metagenomes Reveals Hidden Associations with Chronic Diseases.</title>
        <authorList>
            <person name="Tisza M.J."/>
            <person name="Buck C.B."/>
        </authorList>
    </citation>
    <scope>NUCLEOTIDE SEQUENCE</scope>
    <source>
        <strain evidence="1">Ctikv1</strain>
    </source>
</reference>
<organism evidence="1">
    <name type="scientific">Caudovirales sp. ctikv1</name>
    <dbReference type="NCBI Taxonomy" id="2826781"/>
    <lineage>
        <taxon>Viruses</taxon>
        <taxon>Duplodnaviria</taxon>
        <taxon>Heunggongvirae</taxon>
        <taxon>Uroviricota</taxon>
        <taxon>Caudoviricetes</taxon>
    </lineage>
</organism>
<dbReference type="EMBL" id="BK015046">
    <property type="protein sequence ID" value="DAD88678.1"/>
    <property type="molecule type" value="Genomic_DNA"/>
</dbReference>
<evidence type="ECO:0000313" key="1">
    <source>
        <dbReference type="EMBL" id="DAD88678.1"/>
    </source>
</evidence>
<accession>A0A8S5N245</accession>
<sequence>MVELELDKSAVATIEKALETLKDDRVRRVCQAASKRAATTARKAGTQALRNIYAIKGVSVVKSGVSINKLNDGTEMRIKGGYTSAQKYFKIKSLKRKGVFVSIKKGTETKVPNGFVSSSGIFMKRQGKERYPLKGIYGPALPQMFGNETVMNAMQKEGMEMYEKRLYHELERALGGN</sequence>
<proteinExistence type="predicted"/>